<dbReference type="InterPro" id="IPR008886">
    <property type="entry name" value="UPF0227/Esterase_YqiA"/>
</dbReference>
<gene>
    <name evidence="1" type="ORF">H9804_10290</name>
</gene>
<dbReference type="PANTHER" id="PTHR35602:SF3">
    <property type="entry name" value="ESTERASE YQIA"/>
    <property type="match status" value="1"/>
</dbReference>
<dbReference type="EMBL" id="DXAQ01000153">
    <property type="protein sequence ID" value="HIZ90324.1"/>
    <property type="molecule type" value="Genomic_DNA"/>
</dbReference>
<evidence type="ECO:0008006" key="3">
    <source>
        <dbReference type="Google" id="ProtNLM"/>
    </source>
</evidence>
<dbReference type="InterPro" id="IPR029058">
    <property type="entry name" value="AB_hydrolase_fold"/>
</dbReference>
<sequence length="182" mass="20302">MKYYYFHGYGSSPKALKADAMREILGESNVTAPDFNVSAEEVSELFDKLIEEIKPAAEEVCIVGSSLGGLYALYISAKTNCNVILLNPALMPMVVVPKVTKDVPVSDVITAQKLSLYAYENYNSSKVSVWVTNDQLINHEALTKAYFYKGLKEYKEFINAEASGHEFTGFKDVFEKYIKSGH</sequence>
<reference evidence="1" key="2">
    <citation type="submission" date="2021-04" db="EMBL/GenBank/DDBJ databases">
        <authorList>
            <person name="Gilroy R."/>
        </authorList>
    </citation>
    <scope>NUCLEOTIDE SEQUENCE</scope>
    <source>
        <strain evidence="1">ChiW4-1371</strain>
    </source>
</reference>
<organism evidence="1 2">
    <name type="scientific">Candidatus Mucispirillum faecigallinarum</name>
    <dbReference type="NCBI Taxonomy" id="2838699"/>
    <lineage>
        <taxon>Bacteria</taxon>
        <taxon>Pseudomonadati</taxon>
        <taxon>Deferribacterota</taxon>
        <taxon>Deferribacteres</taxon>
        <taxon>Deferribacterales</taxon>
        <taxon>Mucispirillaceae</taxon>
        <taxon>Mucispirillum</taxon>
    </lineage>
</organism>
<accession>A0A9D2GW84</accession>
<name>A0A9D2GW84_9BACT</name>
<evidence type="ECO:0000313" key="1">
    <source>
        <dbReference type="EMBL" id="HIZ90324.1"/>
    </source>
</evidence>
<comment type="caution">
    <text evidence="1">The sequence shown here is derived from an EMBL/GenBank/DDBJ whole genome shotgun (WGS) entry which is preliminary data.</text>
</comment>
<proteinExistence type="predicted"/>
<evidence type="ECO:0000313" key="2">
    <source>
        <dbReference type="Proteomes" id="UP000824176"/>
    </source>
</evidence>
<reference evidence="1" key="1">
    <citation type="journal article" date="2021" name="PeerJ">
        <title>Extensive microbial diversity within the chicken gut microbiome revealed by metagenomics and culture.</title>
        <authorList>
            <person name="Gilroy R."/>
            <person name="Ravi A."/>
            <person name="Getino M."/>
            <person name="Pursley I."/>
            <person name="Horton D.L."/>
            <person name="Alikhan N.F."/>
            <person name="Baker D."/>
            <person name="Gharbi K."/>
            <person name="Hall N."/>
            <person name="Watson M."/>
            <person name="Adriaenssens E.M."/>
            <person name="Foster-Nyarko E."/>
            <person name="Jarju S."/>
            <person name="Secka A."/>
            <person name="Antonio M."/>
            <person name="Oren A."/>
            <person name="Chaudhuri R.R."/>
            <person name="La Ragione R."/>
            <person name="Hildebrand F."/>
            <person name="Pallen M.J."/>
        </authorList>
    </citation>
    <scope>NUCLEOTIDE SEQUENCE</scope>
    <source>
        <strain evidence="1">ChiW4-1371</strain>
    </source>
</reference>
<dbReference type="SUPFAM" id="SSF53474">
    <property type="entry name" value="alpha/beta-Hydrolases"/>
    <property type="match status" value="1"/>
</dbReference>
<dbReference type="Pfam" id="PF05728">
    <property type="entry name" value="UPF0227"/>
    <property type="match status" value="1"/>
</dbReference>
<dbReference type="PANTHER" id="PTHR35602">
    <property type="entry name" value="ESTERASE YQIA-RELATED"/>
    <property type="match status" value="1"/>
</dbReference>
<protein>
    <recommendedName>
        <fullName evidence="3">Esterase</fullName>
    </recommendedName>
</protein>
<dbReference type="Proteomes" id="UP000824176">
    <property type="component" value="Unassembled WGS sequence"/>
</dbReference>
<dbReference type="Gene3D" id="3.40.50.1820">
    <property type="entry name" value="alpha/beta hydrolase"/>
    <property type="match status" value="1"/>
</dbReference>
<dbReference type="AlphaFoldDB" id="A0A9D2GW84"/>